<dbReference type="PATRIC" id="fig|1423754.3.peg.618"/>
<evidence type="ECO:0000256" key="1">
    <source>
        <dbReference type="ARBA" id="ARBA00009129"/>
    </source>
</evidence>
<name>A0A0R1YD11_9LACO</name>
<feature type="domain" description="CsbD-like" evidence="3">
    <location>
        <begin position="10"/>
        <end position="58"/>
    </location>
</feature>
<feature type="region of interest" description="Disordered" evidence="2">
    <location>
        <begin position="22"/>
        <end position="65"/>
    </location>
</feature>
<dbReference type="SUPFAM" id="SSF69047">
    <property type="entry name" value="Hypothetical protein YjbJ"/>
    <property type="match status" value="1"/>
</dbReference>
<keyword evidence="5" id="KW-1185">Reference proteome</keyword>
<dbReference type="Gene3D" id="1.10.1470.10">
    <property type="entry name" value="YjbJ"/>
    <property type="match status" value="1"/>
</dbReference>
<comment type="similarity">
    <text evidence="1">Belongs to the UPF0337 (CsbD) family.</text>
</comment>
<protein>
    <recommendedName>
        <fullName evidence="3">CsbD-like domain-containing protein</fullName>
    </recommendedName>
</protein>
<gene>
    <name evidence="4" type="ORF">FC39_GL000598</name>
</gene>
<dbReference type="EMBL" id="AZGI01000016">
    <property type="protein sequence ID" value="KRM40456.1"/>
    <property type="molecule type" value="Genomic_DNA"/>
</dbReference>
<dbReference type="InterPro" id="IPR008462">
    <property type="entry name" value="CsbD"/>
</dbReference>
<dbReference type="Pfam" id="PF05532">
    <property type="entry name" value="CsbD"/>
    <property type="match status" value="1"/>
</dbReference>
<dbReference type="InterPro" id="IPR036629">
    <property type="entry name" value="YjbJ_sf"/>
</dbReference>
<dbReference type="STRING" id="1423754.FC39_GL000598"/>
<organism evidence="4 5">
    <name type="scientific">Lactobacillus hamsteri DSM 5661 = JCM 6256</name>
    <dbReference type="NCBI Taxonomy" id="1423754"/>
    <lineage>
        <taxon>Bacteria</taxon>
        <taxon>Bacillati</taxon>
        <taxon>Bacillota</taxon>
        <taxon>Bacilli</taxon>
        <taxon>Lactobacillales</taxon>
        <taxon>Lactobacillaceae</taxon>
        <taxon>Lactobacillus</taxon>
    </lineage>
</organism>
<dbReference type="AlphaFoldDB" id="A0A0R1YD11"/>
<evidence type="ECO:0000259" key="3">
    <source>
        <dbReference type="Pfam" id="PF05532"/>
    </source>
</evidence>
<dbReference type="Proteomes" id="UP000051223">
    <property type="component" value="Unassembled WGS sequence"/>
</dbReference>
<reference evidence="4 5" key="1">
    <citation type="journal article" date="2015" name="Genome Announc.">
        <title>Expanding the biotechnology potential of lactobacilli through comparative genomics of 213 strains and associated genera.</title>
        <authorList>
            <person name="Sun Z."/>
            <person name="Harris H.M."/>
            <person name="McCann A."/>
            <person name="Guo C."/>
            <person name="Argimon S."/>
            <person name="Zhang W."/>
            <person name="Yang X."/>
            <person name="Jeffery I.B."/>
            <person name="Cooney J.C."/>
            <person name="Kagawa T.F."/>
            <person name="Liu W."/>
            <person name="Song Y."/>
            <person name="Salvetti E."/>
            <person name="Wrobel A."/>
            <person name="Rasinkangas P."/>
            <person name="Parkhill J."/>
            <person name="Rea M.C."/>
            <person name="O'Sullivan O."/>
            <person name="Ritari J."/>
            <person name="Douillard F.P."/>
            <person name="Paul Ross R."/>
            <person name="Yang R."/>
            <person name="Briner A.E."/>
            <person name="Felis G.E."/>
            <person name="de Vos W.M."/>
            <person name="Barrangou R."/>
            <person name="Klaenhammer T.R."/>
            <person name="Caufield P.W."/>
            <person name="Cui Y."/>
            <person name="Zhang H."/>
            <person name="O'Toole P.W."/>
        </authorList>
    </citation>
    <scope>NUCLEOTIDE SEQUENCE [LARGE SCALE GENOMIC DNA]</scope>
    <source>
        <strain evidence="4 5">DSM 5661</strain>
    </source>
</reference>
<comment type="caution">
    <text evidence="4">The sequence shown here is derived from an EMBL/GenBank/DDBJ whole genome shotgun (WGS) entry which is preliminary data.</text>
</comment>
<evidence type="ECO:0000313" key="4">
    <source>
        <dbReference type="EMBL" id="KRM40456.1"/>
    </source>
</evidence>
<sequence>MRKMVKDKSGLKDKVVGALKEAEGKVTGDKLREAEGKAQKAKGKVKDKINDAKEEIERRKEEGVT</sequence>
<proteinExistence type="inferred from homology"/>
<evidence type="ECO:0000256" key="2">
    <source>
        <dbReference type="SAM" id="MobiDB-lite"/>
    </source>
</evidence>
<evidence type="ECO:0000313" key="5">
    <source>
        <dbReference type="Proteomes" id="UP000051223"/>
    </source>
</evidence>
<accession>A0A0R1YD11</accession>